<dbReference type="RefSeq" id="WP_084266319.1">
    <property type="nucleotide sequence ID" value="NZ_LWMT01000225.1"/>
</dbReference>
<dbReference type="PATRIC" id="fig|55758.3.peg.1244"/>
<accession>A0A166AZU6</accession>
<name>A0A166AZU6_9EURY</name>
<dbReference type="Pfam" id="PF01909">
    <property type="entry name" value="NTP_transf_2"/>
    <property type="match status" value="1"/>
</dbReference>
<keyword evidence="5" id="KW-0808">Transferase</keyword>
<dbReference type="PANTHER" id="PTHR33933:SF1">
    <property type="entry name" value="PROTEIN ADENYLYLTRANSFERASE MNTA-RELATED"/>
    <property type="match status" value="1"/>
</dbReference>
<evidence type="ECO:0000259" key="4">
    <source>
        <dbReference type="Pfam" id="PF01909"/>
    </source>
</evidence>
<dbReference type="CDD" id="cd05403">
    <property type="entry name" value="NT_KNTase_like"/>
    <property type="match status" value="1"/>
</dbReference>
<sequence>MVLNMDRKQIAVDFAKSLNHPEIVKIILFGSVARDEDTEDSDIDILIITSKKQDKRIIGDDVYDKVIDVLIKTGEHISVKIKHDSYYTKYKDFSFFSNVNKDGILIH</sequence>
<gene>
    <name evidence="5" type="ORF">MBFIL_10830</name>
</gene>
<dbReference type="PANTHER" id="PTHR33933">
    <property type="entry name" value="NUCLEOTIDYLTRANSFERASE"/>
    <property type="match status" value="1"/>
</dbReference>
<dbReference type="SUPFAM" id="SSF81301">
    <property type="entry name" value="Nucleotidyltransferase"/>
    <property type="match status" value="1"/>
</dbReference>
<dbReference type="AlphaFoldDB" id="A0A166AZU6"/>
<comment type="catalytic activity">
    <reaction evidence="2">
        <text>O-(5'-adenylyl)-L-tyrosyl-[protein] + ATP = O-[5'-(adenylyl-(5'-&gt;3')-adenylyl)]-L-tyrosyl-[protein] + diphosphate</text>
        <dbReference type="Rhea" id="RHEA:66528"/>
        <dbReference type="Rhea" id="RHEA-COMP:13846"/>
        <dbReference type="Rhea" id="RHEA-COMP:17046"/>
        <dbReference type="ChEBI" id="CHEBI:30616"/>
        <dbReference type="ChEBI" id="CHEBI:33019"/>
        <dbReference type="ChEBI" id="CHEBI:83624"/>
        <dbReference type="ChEBI" id="CHEBI:167160"/>
    </reaction>
</comment>
<dbReference type="InterPro" id="IPR002934">
    <property type="entry name" value="Polymerase_NTP_transf_dom"/>
</dbReference>
<dbReference type="Proteomes" id="UP000077066">
    <property type="component" value="Unassembled WGS sequence"/>
</dbReference>
<dbReference type="EC" id="2.7.7.108" evidence="1"/>
<evidence type="ECO:0000256" key="2">
    <source>
        <dbReference type="ARBA" id="ARBA00047518"/>
    </source>
</evidence>
<protein>
    <recommendedName>
        <fullName evidence="1">protein adenylyltransferase</fullName>
        <ecNumber evidence="1">2.7.7.108</ecNumber>
    </recommendedName>
</protein>
<dbReference type="STRING" id="55758.MBFIL_10830"/>
<keyword evidence="6" id="KW-1185">Reference proteome</keyword>
<dbReference type="InterPro" id="IPR052548">
    <property type="entry name" value="Type_VII_TA_antitoxin"/>
</dbReference>
<evidence type="ECO:0000313" key="5">
    <source>
        <dbReference type="EMBL" id="KZX12683.1"/>
    </source>
</evidence>
<comment type="caution">
    <text evidence="5">The sequence shown here is derived from an EMBL/GenBank/DDBJ whole genome shotgun (WGS) entry which is preliminary data.</text>
</comment>
<proteinExistence type="predicted"/>
<dbReference type="GO" id="GO:0070733">
    <property type="term" value="F:AMPylase activity"/>
    <property type="evidence" value="ECO:0007669"/>
    <property type="project" value="UniProtKB-EC"/>
</dbReference>
<organism evidence="5 6">
    <name type="scientific">Methanobrevibacter filiformis</name>
    <dbReference type="NCBI Taxonomy" id="55758"/>
    <lineage>
        <taxon>Archaea</taxon>
        <taxon>Methanobacteriati</taxon>
        <taxon>Methanobacteriota</taxon>
        <taxon>Methanomada group</taxon>
        <taxon>Methanobacteria</taxon>
        <taxon>Methanobacteriales</taxon>
        <taxon>Methanobacteriaceae</taxon>
        <taxon>Methanobrevibacter</taxon>
    </lineage>
</organism>
<evidence type="ECO:0000313" key="6">
    <source>
        <dbReference type="Proteomes" id="UP000077066"/>
    </source>
</evidence>
<dbReference type="InterPro" id="IPR043519">
    <property type="entry name" value="NT_sf"/>
</dbReference>
<dbReference type="Gene3D" id="3.30.460.10">
    <property type="entry name" value="Beta Polymerase, domain 2"/>
    <property type="match status" value="1"/>
</dbReference>
<dbReference type="EMBL" id="LWMT01000225">
    <property type="protein sequence ID" value="KZX12683.1"/>
    <property type="molecule type" value="Genomic_DNA"/>
</dbReference>
<dbReference type="OrthoDB" id="77708at2157"/>
<comment type="catalytic activity">
    <reaction evidence="3">
        <text>L-tyrosyl-[protein] + ATP = O-(5'-adenylyl)-L-tyrosyl-[protein] + diphosphate</text>
        <dbReference type="Rhea" id="RHEA:54288"/>
        <dbReference type="Rhea" id="RHEA-COMP:10136"/>
        <dbReference type="Rhea" id="RHEA-COMP:13846"/>
        <dbReference type="ChEBI" id="CHEBI:30616"/>
        <dbReference type="ChEBI" id="CHEBI:33019"/>
        <dbReference type="ChEBI" id="CHEBI:46858"/>
        <dbReference type="ChEBI" id="CHEBI:83624"/>
        <dbReference type="EC" id="2.7.7.108"/>
    </reaction>
</comment>
<feature type="domain" description="Polymerase nucleotidyl transferase" evidence="4">
    <location>
        <begin position="15"/>
        <end position="72"/>
    </location>
</feature>
<reference evidence="5 6" key="1">
    <citation type="submission" date="2016-04" db="EMBL/GenBank/DDBJ databases">
        <title>Genome sequence of Methanobrevibacter filiformis DSM 11501.</title>
        <authorList>
            <person name="Poehlein A."/>
            <person name="Seedorf H."/>
            <person name="Daniel R."/>
        </authorList>
    </citation>
    <scope>NUCLEOTIDE SEQUENCE [LARGE SCALE GENOMIC DNA]</scope>
    <source>
        <strain evidence="5 6">DSM 11501</strain>
    </source>
</reference>
<evidence type="ECO:0000256" key="1">
    <source>
        <dbReference type="ARBA" id="ARBA00034531"/>
    </source>
</evidence>
<evidence type="ECO:0000256" key="3">
    <source>
        <dbReference type="ARBA" id="ARBA00048696"/>
    </source>
</evidence>